<feature type="non-terminal residue" evidence="1">
    <location>
        <position position="103"/>
    </location>
</feature>
<dbReference type="InterPro" id="IPR034154">
    <property type="entry name" value="TOPRIM_DnaG/twinkle"/>
</dbReference>
<dbReference type="EMBL" id="JAOVKC010000718">
    <property type="protein sequence ID" value="MCV5625698.1"/>
    <property type="molecule type" value="Genomic_DNA"/>
</dbReference>
<comment type="caution">
    <text evidence="1">The sequence shown here is derived from an EMBL/GenBank/DDBJ whole genome shotgun (WGS) entry which is preliminary data.</text>
</comment>
<organism evidence="1 2">
    <name type="scientific">Escherichia coli</name>
    <dbReference type="NCBI Taxonomy" id="562"/>
    <lineage>
        <taxon>Bacteria</taxon>
        <taxon>Pseudomonadati</taxon>
        <taxon>Pseudomonadota</taxon>
        <taxon>Gammaproteobacteria</taxon>
        <taxon>Enterobacterales</taxon>
        <taxon>Enterobacteriaceae</taxon>
        <taxon>Escherichia</taxon>
    </lineage>
</organism>
<evidence type="ECO:0000313" key="2">
    <source>
        <dbReference type="Proteomes" id="UP001208624"/>
    </source>
</evidence>
<dbReference type="CDD" id="cd01029">
    <property type="entry name" value="TOPRIM_primases"/>
    <property type="match status" value="1"/>
</dbReference>
<dbReference type="Pfam" id="PF13155">
    <property type="entry name" value="Toprim_2"/>
    <property type="match status" value="1"/>
</dbReference>
<protein>
    <submittedName>
        <fullName evidence="1">Toprim domain-containing protein</fullName>
    </submittedName>
</protein>
<proteinExistence type="predicted"/>
<name>A0AAP3A3U9_ECOLX</name>
<accession>A0AAP3A3U9</accession>
<sequence>DCMSYAQYGISALSVPFGGGKGAKQQWIEFEYHNLDRFEEIFISMDVDDVGREAAREIASRLGEHRCRLVTLPYKDINECLMNGVTEDEIWQYIGTASYFDPE</sequence>
<evidence type="ECO:0000313" key="1">
    <source>
        <dbReference type="EMBL" id="MCV5625698.1"/>
    </source>
</evidence>
<gene>
    <name evidence="1" type="ORF">OFN31_29085</name>
</gene>
<dbReference type="Gene3D" id="3.40.1360.10">
    <property type="match status" value="1"/>
</dbReference>
<dbReference type="AlphaFoldDB" id="A0AAP3A3U9"/>
<reference evidence="1" key="1">
    <citation type="submission" date="2023-06" db="EMBL/GenBank/DDBJ databases">
        <title>Deciphering the underlying mechanisms mediating the transmission of blaNDM gene from human to animals in China.</title>
        <authorList>
            <person name="Chen K."/>
            <person name="Chen S."/>
        </authorList>
    </citation>
    <scope>NUCLEOTIDE SEQUENCE</scope>
    <source>
        <strain evidence="1">1199</strain>
    </source>
</reference>
<dbReference type="Proteomes" id="UP001208624">
    <property type="component" value="Unassembled WGS sequence"/>
</dbReference>
<dbReference type="SUPFAM" id="SSF56731">
    <property type="entry name" value="DNA primase core"/>
    <property type="match status" value="1"/>
</dbReference>
<feature type="non-terminal residue" evidence="1">
    <location>
        <position position="1"/>
    </location>
</feature>